<protein>
    <submittedName>
        <fullName evidence="1">MafI family immunity protein</fullName>
    </submittedName>
</protein>
<dbReference type="InterPro" id="IPR047880">
    <property type="entry name" value="MafI-like"/>
</dbReference>
<dbReference type="EMBL" id="JBHTKA010000001">
    <property type="protein sequence ID" value="MFD0998176.1"/>
    <property type="molecule type" value="Genomic_DNA"/>
</dbReference>
<proteinExistence type="predicted"/>
<evidence type="ECO:0000313" key="2">
    <source>
        <dbReference type="Proteomes" id="UP001597112"/>
    </source>
</evidence>
<organism evidence="1 2">
    <name type="scientific">Ohtaekwangia kribbensis</name>
    <dbReference type="NCBI Taxonomy" id="688913"/>
    <lineage>
        <taxon>Bacteria</taxon>
        <taxon>Pseudomonadati</taxon>
        <taxon>Bacteroidota</taxon>
        <taxon>Cytophagia</taxon>
        <taxon>Cytophagales</taxon>
        <taxon>Fulvivirgaceae</taxon>
        <taxon>Ohtaekwangia</taxon>
    </lineage>
</organism>
<dbReference type="RefSeq" id="WP_377574430.1">
    <property type="nucleotide sequence ID" value="NZ_JBHTKA010000001.1"/>
</dbReference>
<reference evidence="2" key="1">
    <citation type="journal article" date="2019" name="Int. J. Syst. Evol. Microbiol.">
        <title>The Global Catalogue of Microorganisms (GCM) 10K type strain sequencing project: providing services to taxonomists for standard genome sequencing and annotation.</title>
        <authorList>
            <consortium name="The Broad Institute Genomics Platform"/>
            <consortium name="The Broad Institute Genome Sequencing Center for Infectious Disease"/>
            <person name="Wu L."/>
            <person name="Ma J."/>
        </authorList>
    </citation>
    <scope>NUCLEOTIDE SEQUENCE [LARGE SCALE GENOMIC DNA]</scope>
    <source>
        <strain evidence="2">CCUG 58938</strain>
    </source>
</reference>
<sequence>MFESKAKIKTLNFLQHIEYLQQKATDRIVNGYQQTEKELIHRFTKEARDLIEHNEWDIALENLLENIYEIDFTIDKPAVDFAKDAIKACGMDYSKWTFIEDLTN</sequence>
<dbReference type="Proteomes" id="UP001597112">
    <property type="component" value="Unassembled WGS sequence"/>
</dbReference>
<name>A0ABW3JZ14_9BACT</name>
<keyword evidence="2" id="KW-1185">Reference proteome</keyword>
<accession>A0ABW3JZ14</accession>
<dbReference type="NCBIfam" id="NF033691">
    <property type="entry name" value="immunity_MafI"/>
    <property type="match status" value="1"/>
</dbReference>
<comment type="caution">
    <text evidence="1">The sequence shown here is derived from an EMBL/GenBank/DDBJ whole genome shotgun (WGS) entry which is preliminary data.</text>
</comment>
<evidence type="ECO:0000313" key="1">
    <source>
        <dbReference type="EMBL" id="MFD0998176.1"/>
    </source>
</evidence>
<gene>
    <name evidence="1" type="ORF">ACFQ21_02620</name>
</gene>